<evidence type="ECO:0000313" key="3">
    <source>
        <dbReference type="Proteomes" id="UP000238877"/>
    </source>
</evidence>
<organism evidence="2 3">
    <name type="scientific">Veillonella tobetsuensis</name>
    <dbReference type="NCBI Taxonomy" id="1110546"/>
    <lineage>
        <taxon>Bacteria</taxon>
        <taxon>Bacillati</taxon>
        <taxon>Bacillota</taxon>
        <taxon>Negativicutes</taxon>
        <taxon>Veillonellales</taxon>
        <taxon>Veillonellaceae</taxon>
        <taxon>Veillonella</taxon>
    </lineage>
</organism>
<dbReference type="CDD" id="cd03112">
    <property type="entry name" value="CobW-like"/>
    <property type="match status" value="1"/>
</dbReference>
<accession>A0A2S7ZLK1</accession>
<protein>
    <submittedName>
        <fullName evidence="2">GTP-binding protein</fullName>
    </submittedName>
</protein>
<feature type="domain" description="CobW/HypB/UreG nucleotide-binding" evidence="1">
    <location>
        <begin position="3"/>
        <end position="174"/>
    </location>
</feature>
<dbReference type="InterPro" id="IPR003495">
    <property type="entry name" value="CobW/HypB/UreG_nucleotide-bd"/>
</dbReference>
<dbReference type="EMBL" id="PPDF01000014">
    <property type="protein sequence ID" value="PQL24075.1"/>
    <property type="molecule type" value="Genomic_DNA"/>
</dbReference>
<dbReference type="GO" id="GO:0005737">
    <property type="term" value="C:cytoplasm"/>
    <property type="evidence" value="ECO:0007669"/>
    <property type="project" value="TreeGrafter"/>
</dbReference>
<dbReference type="PANTHER" id="PTHR13748:SF62">
    <property type="entry name" value="COBW DOMAIN-CONTAINING PROTEIN"/>
    <property type="match status" value="1"/>
</dbReference>
<name>A0A2S7ZLK1_9FIRM</name>
<dbReference type="STRING" id="1110546.GCA_001078375_00377"/>
<sequence length="305" mass="34217">MIPITIISGFLGAGKTTYLQYILNQRNTNERILIIENDFGETSLDAQQLSTSGAVVREVTSGCICCSLQGNFKDVLVDILSTQDIDQIYIEPSGVSKLSEIISTCMDKEICEKAYIDMIITIVDAMQAPMAIKNFGPFFKDQIKHCHAILLSHIEDTKQTAKTKELITELVPNTPVYTDIESLQQDVAQIHQIAHAHNYHDCNCHGHTHDCNHHQHEHEHQPFISHTFYNLQTLEEQRWMELCNILPSTIIRAKGIVPTSAGPMELQYTPQNCSMSATNLDSFHLVIIGTEIDIASISRNVCNPL</sequence>
<dbReference type="SUPFAM" id="SSF52540">
    <property type="entry name" value="P-loop containing nucleoside triphosphate hydrolases"/>
    <property type="match status" value="1"/>
</dbReference>
<dbReference type="Pfam" id="PF02492">
    <property type="entry name" value="cobW"/>
    <property type="match status" value="1"/>
</dbReference>
<proteinExistence type="predicted"/>
<dbReference type="AlphaFoldDB" id="A0A2S7ZLK1"/>
<dbReference type="RefSeq" id="WP_105093463.1">
    <property type="nucleotide sequence ID" value="NZ_PPDF01000014.1"/>
</dbReference>
<evidence type="ECO:0000313" key="2">
    <source>
        <dbReference type="EMBL" id="PQL24075.1"/>
    </source>
</evidence>
<reference evidence="2 3" key="1">
    <citation type="submission" date="2018-01" db="EMBL/GenBank/DDBJ databases">
        <title>Draft genome sequences of clinical isolates and type strains of oral Veillonella including Veillonella infantum sp., nov.</title>
        <authorList>
            <person name="Mashima I."/>
            <person name="Liao Y.-C."/>
            <person name="Sabharwal A."/>
            <person name="Haase E.M."/>
            <person name="Nakazawa F."/>
            <person name="Scannapieco F.A."/>
        </authorList>
    </citation>
    <scope>NUCLEOTIDE SEQUENCE [LARGE SCALE GENOMIC DNA]</scope>
    <source>
        <strain evidence="2 3">Y6</strain>
    </source>
</reference>
<evidence type="ECO:0000259" key="1">
    <source>
        <dbReference type="Pfam" id="PF02492"/>
    </source>
</evidence>
<gene>
    <name evidence="2" type="ORF">VTHSUH11_09210</name>
</gene>
<comment type="caution">
    <text evidence="2">The sequence shown here is derived from an EMBL/GenBank/DDBJ whole genome shotgun (WGS) entry which is preliminary data.</text>
</comment>
<dbReference type="InterPro" id="IPR051316">
    <property type="entry name" value="Zinc-reg_GTPase_activator"/>
</dbReference>
<dbReference type="Proteomes" id="UP000238877">
    <property type="component" value="Unassembled WGS sequence"/>
</dbReference>
<dbReference type="Gene3D" id="3.40.50.300">
    <property type="entry name" value="P-loop containing nucleotide triphosphate hydrolases"/>
    <property type="match status" value="1"/>
</dbReference>
<dbReference type="PANTHER" id="PTHR13748">
    <property type="entry name" value="COBW-RELATED"/>
    <property type="match status" value="1"/>
</dbReference>
<dbReference type="InterPro" id="IPR027417">
    <property type="entry name" value="P-loop_NTPase"/>
</dbReference>